<proteinExistence type="predicted"/>
<reference evidence="2 3" key="1">
    <citation type="submission" date="2024-07" db="EMBL/GenBank/DDBJ databases">
        <title>Section-level genome sequencing and comparative genomics of Aspergillus sections Usti and Cavernicolus.</title>
        <authorList>
            <consortium name="Lawrence Berkeley National Laboratory"/>
            <person name="Nybo J.L."/>
            <person name="Vesth T.C."/>
            <person name="Theobald S."/>
            <person name="Frisvad J.C."/>
            <person name="Larsen T.O."/>
            <person name="Kjaerboelling I."/>
            <person name="Rothschild-Mancinelli K."/>
            <person name="Lyhne E.K."/>
            <person name="Kogle M.E."/>
            <person name="Barry K."/>
            <person name="Clum A."/>
            <person name="Na H."/>
            <person name="Ledsgaard L."/>
            <person name="Lin J."/>
            <person name="Lipzen A."/>
            <person name="Kuo A."/>
            <person name="Riley R."/>
            <person name="Mondo S."/>
            <person name="Labutti K."/>
            <person name="Haridas S."/>
            <person name="Pangalinan J."/>
            <person name="Salamov A.A."/>
            <person name="Simmons B.A."/>
            <person name="Magnuson J.K."/>
            <person name="Chen J."/>
            <person name="Drula E."/>
            <person name="Henrissat B."/>
            <person name="Wiebenga A."/>
            <person name="Lubbers R.J."/>
            <person name="Gomes A.C."/>
            <person name="Makela M.R."/>
            <person name="Stajich J."/>
            <person name="Grigoriev I.V."/>
            <person name="Mortensen U.H."/>
            <person name="De Vries R.P."/>
            <person name="Baker S.E."/>
            <person name="Andersen M.R."/>
        </authorList>
    </citation>
    <scope>NUCLEOTIDE SEQUENCE [LARGE SCALE GENOMIC DNA]</scope>
    <source>
        <strain evidence="2 3">CBS 123904</strain>
    </source>
</reference>
<sequence>MGDKAQTRQMQSASRPPRGELNFIITNPASKTDRADSIRKVRSHAGRRRWDQVRKAQGKEGGFDVSPSVGQEVGAARTTDGAQISVQDEGDSRAFLSLSETPTSTTIAPTTAGDTPLPYYYPLTVTDVEGCERSEGAMVATGPTSISLIPNQQIMSSQHFPGIGLGSPGTGILDPFQTYVQSPLSQDSVSTAYKYCLSVLWPQLMPGLPTSTQQAGVQTWYSLSMTDPALHSAMLYGAYAHQRAQSISKQPAHFSNSDASRQLVLAEVDAISKINSAIQDPSRATSDAIILSVLCLANNDRPTDQTPVAHSPFQPPLRSLQWLDVYGTSWPNPVHQAGLVRIIELCGGLDPIRLPGLAAVISFSDILAASRLLSRPRLPFVALGNDHPLSILQYTRDSASDASNEVDLDVPPSVIATPEMHEAFQAARAYMTLIERFLGGAYLGAQYTQALCDARNFVQWHIMSLLPATQVSSLTVQNTWISESCRLALVIFGIGVIFPLPPQSAPLLELVKLLQRHFPPRSANDDPTSAGGLSFSDNGLQKTLLWCLVMGGIAAFNTRERGWFVDELRFLSAENGLLTWREIRPLLKAVLWFDCACDRGGEKLWDEVRGSVRMII</sequence>
<feature type="region of interest" description="Disordered" evidence="1">
    <location>
        <begin position="1"/>
        <end position="49"/>
    </location>
</feature>
<comment type="caution">
    <text evidence="2">The sequence shown here is derived from an EMBL/GenBank/DDBJ whole genome shotgun (WGS) entry which is preliminary data.</text>
</comment>
<dbReference type="Proteomes" id="UP001610446">
    <property type="component" value="Unassembled WGS sequence"/>
</dbReference>
<accession>A0ABR4JHH5</accession>
<gene>
    <name evidence="2" type="ORF">BJY01DRAFT_219241</name>
</gene>
<dbReference type="PANTHER" id="PTHR37540">
    <property type="entry name" value="TRANSCRIPTION FACTOR (ACR-2), PUTATIVE-RELATED-RELATED"/>
    <property type="match status" value="1"/>
</dbReference>
<dbReference type="PANTHER" id="PTHR37540:SF5">
    <property type="entry name" value="TRANSCRIPTION FACTOR DOMAIN-CONTAINING PROTEIN"/>
    <property type="match status" value="1"/>
</dbReference>
<evidence type="ECO:0000313" key="3">
    <source>
        <dbReference type="Proteomes" id="UP001610446"/>
    </source>
</evidence>
<organism evidence="2 3">
    <name type="scientific">Aspergillus pseudoustus</name>
    <dbReference type="NCBI Taxonomy" id="1810923"/>
    <lineage>
        <taxon>Eukaryota</taxon>
        <taxon>Fungi</taxon>
        <taxon>Dikarya</taxon>
        <taxon>Ascomycota</taxon>
        <taxon>Pezizomycotina</taxon>
        <taxon>Eurotiomycetes</taxon>
        <taxon>Eurotiomycetidae</taxon>
        <taxon>Eurotiales</taxon>
        <taxon>Aspergillaceae</taxon>
        <taxon>Aspergillus</taxon>
        <taxon>Aspergillus subgen. Nidulantes</taxon>
    </lineage>
</organism>
<evidence type="ECO:0000256" key="1">
    <source>
        <dbReference type="SAM" id="MobiDB-lite"/>
    </source>
</evidence>
<protein>
    <recommendedName>
        <fullName evidence="4">Fungal-specific transcription factor domain-containing protein</fullName>
    </recommendedName>
</protein>
<name>A0ABR4JHH5_9EURO</name>
<evidence type="ECO:0000313" key="2">
    <source>
        <dbReference type="EMBL" id="KAL2839505.1"/>
    </source>
</evidence>
<evidence type="ECO:0008006" key="4">
    <source>
        <dbReference type="Google" id="ProtNLM"/>
    </source>
</evidence>
<keyword evidence="3" id="KW-1185">Reference proteome</keyword>
<dbReference type="EMBL" id="JBFXLU010000132">
    <property type="protein sequence ID" value="KAL2839505.1"/>
    <property type="molecule type" value="Genomic_DNA"/>
</dbReference>